<evidence type="ECO:0000313" key="3">
    <source>
        <dbReference type="EMBL" id="MDA4847453.1"/>
    </source>
</evidence>
<protein>
    <submittedName>
        <fullName evidence="3">Nuclear transport factor 2 family protein</fullName>
    </submittedName>
</protein>
<gene>
    <name evidence="3" type="ORF">OOZ53_18975</name>
</gene>
<keyword evidence="4" id="KW-1185">Reference proteome</keyword>
<feature type="signal peptide" evidence="1">
    <location>
        <begin position="1"/>
        <end position="26"/>
    </location>
</feature>
<feature type="domain" description="DUF4440" evidence="2">
    <location>
        <begin position="39"/>
        <end position="143"/>
    </location>
</feature>
<evidence type="ECO:0000313" key="4">
    <source>
        <dbReference type="Proteomes" id="UP001148313"/>
    </source>
</evidence>
<accession>A0ABT4VRX7</accession>
<comment type="caution">
    <text evidence="3">The sequence shown here is derived from an EMBL/GenBank/DDBJ whole genome shotgun (WGS) entry which is preliminary data.</text>
</comment>
<sequence length="156" mass="16987">MAKILFIARALLAAAMLLAAAAPGLAQSTVSAETKAELDAAQTELDKAFATSDPAMIRAMMMPDHVAVLPYLPIESSIDEEIVSLGSVNYAFTGQANRKMFALADDVVLITQEKFYDGTAHGKPLPAKVLVSAIWMKRDGKWLQRYYQETDATLHK</sequence>
<dbReference type="EMBL" id="JAPJZH010000013">
    <property type="protein sequence ID" value="MDA4847453.1"/>
    <property type="molecule type" value="Genomic_DNA"/>
</dbReference>
<keyword evidence="1" id="KW-0732">Signal</keyword>
<evidence type="ECO:0000259" key="2">
    <source>
        <dbReference type="Pfam" id="PF14534"/>
    </source>
</evidence>
<feature type="chain" id="PRO_5045249896" evidence="1">
    <location>
        <begin position="27"/>
        <end position="156"/>
    </location>
</feature>
<dbReference type="InterPro" id="IPR027843">
    <property type="entry name" value="DUF4440"/>
</dbReference>
<dbReference type="SUPFAM" id="SSF54427">
    <property type="entry name" value="NTF2-like"/>
    <property type="match status" value="1"/>
</dbReference>
<name>A0ABT4VRX7_9HYPH</name>
<reference evidence="3" key="1">
    <citation type="submission" date="2022-11" db="EMBL/GenBank/DDBJ databases">
        <title>Hoeflea poritis sp. nov., isolated from scleractinian coral Porites lutea.</title>
        <authorList>
            <person name="Zhang G."/>
            <person name="Wei Q."/>
            <person name="Cai L."/>
        </authorList>
    </citation>
    <scope>NUCLEOTIDE SEQUENCE</scope>
    <source>
        <strain evidence="3">E7-10</strain>
    </source>
</reference>
<organism evidence="3 4">
    <name type="scientific">Hoeflea poritis</name>
    <dbReference type="NCBI Taxonomy" id="2993659"/>
    <lineage>
        <taxon>Bacteria</taxon>
        <taxon>Pseudomonadati</taxon>
        <taxon>Pseudomonadota</taxon>
        <taxon>Alphaproteobacteria</taxon>
        <taxon>Hyphomicrobiales</taxon>
        <taxon>Rhizobiaceae</taxon>
        <taxon>Hoeflea</taxon>
    </lineage>
</organism>
<proteinExistence type="predicted"/>
<dbReference type="Proteomes" id="UP001148313">
    <property type="component" value="Unassembled WGS sequence"/>
</dbReference>
<dbReference type="Pfam" id="PF14534">
    <property type="entry name" value="DUF4440"/>
    <property type="match status" value="1"/>
</dbReference>
<dbReference type="RefSeq" id="WP_271091276.1">
    <property type="nucleotide sequence ID" value="NZ_JAPJZH010000013.1"/>
</dbReference>
<dbReference type="InterPro" id="IPR032710">
    <property type="entry name" value="NTF2-like_dom_sf"/>
</dbReference>
<evidence type="ECO:0000256" key="1">
    <source>
        <dbReference type="SAM" id="SignalP"/>
    </source>
</evidence>
<dbReference type="Gene3D" id="3.10.450.50">
    <property type="match status" value="1"/>
</dbReference>